<evidence type="ECO:0000313" key="2">
    <source>
        <dbReference type="Proteomes" id="UP000005510"/>
    </source>
</evidence>
<evidence type="ECO:0000313" key="1">
    <source>
        <dbReference type="EMBL" id="EEC96212.1"/>
    </source>
</evidence>
<sequence>MEKFGKRKNAENIKVIFLSSFEERTYLSYCIRDNPLKEKELCAET</sequence>
<gene>
    <name evidence="1" type="ORF">PRABACTJOHN_02388</name>
</gene>
<accession>B7BBH6</accession>
<dbReference type="HOGENOM" id="CLU_3196395_0_0_10"/>
<protein>
    <submittedName>
        <fullName evidence="1">Uncharacterized protein</fullName>
    </submittedName>
</protein>
<name>B7BBH6_9BACT</name>
<proteinExistence type="predicted"/>
<reference evidence="1 2" key="1">
    <citation type="submission" date="2008-10" db="EMBL/GenBank/DDBJ databases">
        <title>Draft genome sequence of Parabacteroides johnsonii (DSM 18315).</title>
        <authorList>
            <person name="Sudarsanam P."/>
            <person name="Ley R."/>
            <person name="Guruge J."/>
            <person name="Turnbaugh P.J."/>
            <person name="Mahowald M."/>
            <person name="Liep D."/>
            <person name="Gordon J."/>
        </authorList>
    </citation>
    <scope>NUCLEOTIDE SEQUENCE [LARGE SCALE GENOMIC DNA]</scope>
    <source>
        <strain evidence="1 2">DSM 18315</strain>
    </source>
</reference>
<reference evidence="1 2" key="2">
    <citation type="submission" date="2008-10" db="EMBL/GenBank/DDBJ databases">
        <authorList>
            <person name="Fulton L."/>
            <person name="Clifton S."/>
            <person name="Fulton B."/>
            <person name="Xu J."/>
            <person name="Minx P."/>
            <person name="Pepin K.H."/>
            <person name="Johnson M."/>
            <person name="Bhonagiri V."/>
            <person name="Nash W.E."/>
            <person name="Mardis E.R."/>
            <person name="Wilson R.K."/>
        </authorList>
    </citation>
    <scope>NUCLEOTIDE SEQUENCE [LARGE SCALE GENOMIC DNA]</scope>
    <source>
        <strain evidence="1 2">DSM 18315</strain>
    </source>
</reference>
<organism evidence="1 2">
    <name type="scientific">Parabacteroides johnsonii DSM 18315</name>
    <dbReference type="NCBI Taxonomy" id="537006"/>
    <lineage>
        <taxon>Bacteria</taxon>
        <taxon>Pseudomonadati</taxon>
        <taxon>Bacteroidota</taxon>
        <taxon>Bacteroidia</taxon>
        <taxon>Bacteroidales</taxon>
        <taxon>Tannerellaceae</taxon>
        <taxon>Parabacteroides</taxon>
    </lineage>
</organism>
<comment type="caution">
    <text evidence="1">The sequence shown here is derived from an EMBL/GenBank/DDBJ whole genome shotgun (WGS) entry which is preliminary data.</text>
</comment>
<dbReference type="EMBL" id="ABYH01000270">
    <property type="protein sequence ID" value="EEC96212.1"/>
    <property type="molecule type" value="Genomic_DNA"/>
</dbReference>
<dbReference type="AlphaFoldDB" id="B7BBH6"/>
<dbReference type="STRING" id="537006.PRABACTJOHN_02388"/>
<dbReference type="Proteomes" id="UP000005510">
    <property type="component" value="Unassembled WGS sequence"/>
</dbReference>